<sequence length="105" mass="11559">MHYHLRINNNAEGWKILITPIAAFLGIKSARLRMHIAALIISARLDGHTAALIISARLDERKGGSKAENSVGDDKSETSDHHRSDNSKVSLLSATFHHLLHFPSS</sequence>
<name>A0A1S0TU47_LOALO</name>
<dbReference type="InParanoid" id="A0A1S0TU47"/>
<accession>A0A1S0TU47</accession>
<proteinExistence type="predicted"/>
<evidence type="ECO:0000256" key="1">
    <source>
        <dbReference type="SAM" id="MobiDB-lite"/>
    </source>
</evidence>
<dbReference type="KEGG" id="loa:LOAG_08247"/>
<gene>
    <name evidence="2" type="ORF">LOAG_08247</name>
</gene>
<dbReference type="RefSeq" id="XP_003143827.1">
    <property type="nucleotide sequence ID" value="XM_003143779.1"/>
</dbReference>
<organism evidence="2">
    <name type="scientific">Loa loa</name>
    <name type="common">Eye worm</name>
    <name type="synonym">Filaria loa</name>
    <dbReference type="NCBI Taxonomy" id="7209"/>
    <lineage>
        <taxon>Eukaryota</taxon>
        <taxon>Metazoa</taxon>
        <taxon>Ecdysozoa</taxon>
        <taxon>Nematoda</taxon>
        <taxon>Chromadorea</taxon>
        <taxon>Rhabditida</taxon>
        <taxon>Spirurina</taxon>
        <taxon>Spiruromorpha</taxon>
        <taxon>Filarioidea</taxon>
        <taxon>Onchocercidae</taxon>
        <taxon>Loa</taxon>
    </lineage>
</organism>
<feature type="region of interest" description="Disordered" evidence="1">
    <location>
        <begin position="60"/>
        <end position="86"/>
    </location>
</feature>
<dbReference type="GeneID" id="9945673"/>
<evidence type="ECO:0000313" key="2">
    <source>
        <dbReference type="EMBL" id="EFO20243.1"/>
    </source>
</evidence>
<dbReference type="AlphaFoldDB" id="A0A1S0TU47"/>
<protein>
    <submittedName>
        <fullName evidence="2">Uncharacterized protein</fullName>
    </submittedName>
</protein>
<dbReference type="EMBL" id="JH712066">
    <property type="protein sequence ID" value="EFO20243.1"/>
    <property type="molecule type" value="Genomic_DNA"/>
</dbReference>
<feature type="compositionally biased region" description="Basic and acidic residues" evidence="1">
    <location>
        <begin position="72"/>
        <end position="86"/>
    </location>
</feature>
<dbReference type="CTD" id="9945673"/>
<reference evidence="2" key="1">
    <citation type="submission" date="2012-04" db="EMBL/GenBank/DDBJ databases">
        <title>The Genome Sequence of Loa loa.</title>
        <authorList>
            <consortium name="The Broad Institute Genome Sequencing Platform"/>
            <consortium name="Broad Institute Genome Sequencing Center for Infectious Disease"/>
            <person name="Nutman T.B."/>
            <person name="Fink D.L."/>
            <person name="Russ C."/>
            <person name="Young S."/>
            <person name="Zeng Q."/>
            <person name="Gargeya S."/>
            <person name="Alvarado L."/>
            <person name="Berlin A."/>
            <person name="Chapman S.B."/>
            <person name="Chen Z."/>
            <person name="Freedman E."/>
            <person name="Gellesch M."/>
            <person name="Goldberg J."/>
            <person name="Griggs A."/>
            <person name="Gujja S."/>
            <person name="Heilman E.R."/>
            <person name="Heiman D."/>
            <person name="Howarth C."/>
            <person name="Mehta T."/>
            <person name="Neiman D."/>
            <person name="Pearson M."/>
            <person name="Roberts A."/>
            <person name="Saif S."/>
            <person name="Shea T."/>
            <person name="Shenoy N."/>
            <person name="Sisk P."/>
            <person name="Stolte C."/>
            <person name="Sykes S."/>
            <person name="White J."/>
            <person name="Yandava C."/>
            <person name="Haas B."/>
            <person name="Henn M.R."/>
            <person name="Nusbaum C."/>
            <person name="Birren B."/>
        </authorList>
    </citation>
    <scope>NUCLEOTIDE SEQUENCE [LARGE SCALE GENOMIC DNA]</scope>
</reference>